<dbReference type="Pfam" id="PF00685">
    <property type="entry name" value="Sulfotransfer_1"/>
    <property type="match status" value="1"/>
</dbReference>
<dbReference type="PANTHER" id="PTHR11783">
    <property type="entry name" value="SULFOTRANSFERASE SULT"/>
    <property type="match status" value="1"/>
</dbReference>
<name>A0A5S9QWX4_9GAMM</name>
<evidence type="ECO:0000256" key="2">
    <source>
        <dbReference type="ARBA" id="ARBA00022679"/>
    </source>
</evidence>
<dbReference type="EMBL" id="CACSIO010000045">
    <property type="protein sequence ID" value="CAA0123037.1"/>
    <property type="molecule type" value="Genomic_DNA"/>
</dbReference>
<dbReference type="Gene3D" id="3.40.50.300">
    <property type="entry name" value="P-loop containing nucleotide triphosphate hydrolases"/>
    <property type="match status" value="1"/>
</dbReference>
<dbReference type="InterPro" id="IPR027417">
    <property type="entry name" value="P-loop_NTPase"/>
</dbReference>
<proteinExistence type="inferred from homology"/>
<sequence length="294" mass="33426">MLSLNSSLHWLASYPKSGNTYLRVLLSNYLSDGESPVDINQLPFGDSINRRVNFEDFLGISIDDISVQELARCRREYCRWWVSATNDAQSDAYFSKVHNQYVVAPSEHAIFAEATPMRAVYLVRNPVHVAPSYAYHRNSSIDEVIHFMSDTTASIAAKRNPDVLYQHLGDWNTHVKSWTEQQAIPLLIIRYEDLCRQPEKTLKKVLDFSGVTIDADRVAQAIKASTLTALQQQEKASGFAEKYPKAKSFFGRQQENNQDKALQLTSSHLETIINNHGPLMELLDYSTDIKAYSF</sequence>
<organism evidence="4 5">
    <name type="scientific">BD1-7 clade bacterium</name>
    <dbReference type="NCBI Taxonomy" id="2029982"/>
    <lineage>
        <taxon>Bacteria</taxon>
        <taxon>Pseudomonadati</taxon>
        <taxon>Pseudomonadota</taxon>
        <taxon>Gammaproteobacteria</taxon>
        <taxon>Cellvibrionales</taxon>
        <taxon>Spongiibacteraceae</taxon>
        <taxon>BD1-7 clade</taxon>
    </lineage>
</organism>
<evidence type="ECO:0000259" key="3">
    <source>
        <dbReference type="Pfam" id="PF00685"/>
    </source>
</evidence>
<dbReference type="Proteomes" id="UP000441399">
    <property type="component" value="Unassembled WGS sequence"/>
</dbReference>
<protein>
    <submittedName>
        <fullName evidence="4">Desulfo-A47934 sulfotransferase</fullName>
        <ecNumber evidence="4">2.8.2.36</ecNumber>
    </submittedName>
</protein>
<dbReference type="EC" id="2.8.2.36" evidence="4"/>
<keyword evidence="5" id="KW-1185">Reference proteome</keyword>
<feature type="domain" description="Sulfotransferase" evidence="3">
    <location>
        <begin position="10"/>
        <end position="237"/>
    </location>
</feature>
<dbReference type="OrthoDB" id="9804504at2"/>
<dbReference type="SUPFAM" id="SSF52540">
    <property type="entry name" value="P-loop containing nucleoside triphosphate hydrolases"/>
    <property type="match status" value="1"/>
</dbReference>
<reference evidence="4 5" key="1">
    <citation type="submission" date="2019-11" db="EMBL/GenBank/DDBJ databases">
        <authorList>
            <person name="Holert J."/>
        </authorList>
    </citation>
    <scope>NUCLEOTIDE SEQUENCE [LARGE SCALE GENOMIC DNA]</scope>
    <source>
        <strain evidence="4">SB11_3</strain>
    </source>
</reference>
<dbReference type="AlphaFoldDB" id="A0A5S9QWX4"/>
<accession>A0A5S9QWX4</accession>
<evidence type="ECO:0000313" key="4">
    <source>
        <dbReference type="EMBL" id="CAA0123037.1"/>
    </source>
</evidence>
<dbReference type="InterPro" id="IPR000863">
    <property type="entry name" value="Sulfotransferase_dom"/>
</dbReference>
<evidence type="ECO:0000256" key="1">
    <source>
        <dbReference type="ARBA" id="ARBA00005771"/>
    </source>
</evidence>
<dbReference type="GO" id="GO:0008146">
    <property type="term" value="F:sulfotransferase activity"/>
    <property type="evidence" value="ECO:0007669"/>
    <property type="project" value="InterPro"/>
</dbReference>
<comment type="similarity">
    <text evidence="1">Belongs to the sulfotransferase 1 family.</text>
</comment>
<evidence type="ECO:0000313" key="5">
    <source>
        <dbReference type="Proteomes" id="UP000441399"/>
    </source>
</evidence>
<keyword evidence="2 4" id="KW-0808">Transferase</keyword>
<gene>
    <name evidence="4" type="primary">staL_2</name>
    <name evidence="4" type="ORF">OPDIPICF_02764</name>
</gene>